<evidence type="ECO:0000256" key="2">
    <source>
        <dbReference type="ARBA" id="ARBA00023015"/>
    </source>
</evidence>
<dbReference type="EMBL" id="BDDD01002648">
    <property type="protein sequence ID" value="GAV82498.1"/>
    <property type="molecule type" value="Genomic_DNA"/>
</dbReference>
<dbReference type="PANTHER" id="PTHR33729:SF6">
    <property type="entry name" value="METHYL-CPG-BINDING DOMAIN-CONTAINING PROTEIN 11"/>
    <property type="match status" value="1"/>
</dbReference>
<evidence type="ECO:0000256" key="5">
    <source>
        <dbReference type="ARBA" id="ARBA00023242"/>
    </source>
</evidence>
<gene>
    <name evidence="8" type="ORF">CFOL_v3_25949</name>
</gene>
<organism evidence="8 9">
    <name type="scientific">Cephalotus follicularis</name>
    <name type="common">Albany pitcher plant</name>
    <dbReference type="NCBI Taxonomy" id="3775"/>
    <lineage>
        <taxon>Eukaryota</taxon>
        <taxon>Viridiplantae</taxon>
        <taxon>Streptophyta</taxon>
        <taxon>Embryophyta</taxon>
        <taxon>Tracheophyta</taxon>
        <taxon>Spermatophyta</taxon>
        <taxon>Magnoliopsida</taxon>
        <taxon>eudicotyledons</taxon>
        <taxon>Gunneridae</taxon>
        <taxon>Pentapetalae</taxon>
        <taxon>rosids</taxon>
        <taxon>fabids</taxon>
        <taxon>Oxalidales</taxon>
        <taxon>Cephalotaceae</taxon>
        <taxon>Cephalotus</taxon>
    </lineage>
</organism>
<name>A0A1Q3CR07_CEPFO</name>
<comment type="subcellular location">
    <subcellularLocation>
        <location evidence="1">Nucleus</location>
    </subcellularLocation>
</comment>
<accession>A0A1Q3CR07</accession>
<keyword evidence="3" id="KW-0238">DNA-binding</keyword>
<evidence type="ECO:0000313" key="8">
    <source>
        <dbReference type="EMBL" id="GAV82498.1"/>
    </source>
</evidence>
<dbReference type="InterPro" id="IPR039622">
    <property type="entry name" value="MBD10/11"/>
</dbReference>
<dbReference type="Proteomes" id="UP000187406">
    <property type="component" value="Unassembled WGS sequence"/>
</dbReference>
<dbReference type="GO" id="GO:0005634">
    <property type="term" value="C:nucleus"/>
    <property type="evidence" value="ECO:0007669"/>
    <property type="project" value="UniProtKB-SubCell"/>
</dbReference>
<feature type="compositionally biased region" description="Basic and acidic residues" evidence="6">
    <location>
        <begin position="223"/>
        <end position="302"/>
    </location>
</feature>
<evidence type="ECO:0000259" key="7">
    <source>
        <dbReference type="PROSITE" id="PS50982"/>
    </source>
</evidence>
<evidence type="ECO:0000313" key="9">
    <source>
        <dbReference type="Proteomes" id="UP000187406"/>
    </source>
</evidence>
<evidence type="ECO:0000256" key="6">
    <source>
        <dbReference type="SAM" id="MobiDB-lite"/>
    </source>
</evidence>
<keyword evidence="2" id="KW-0805">Transcription regulation</keyword>
<dbReference type="PANTHER" id="PTHR33729">
    <property type="entry name" value="METHYL-CPG BINDING DOMAIN CONTAINING PROTEIN, EXPRESSED"/>
    <property type="match status" value="1"/>
</dbReference>
<reference evidence="9" key="1">
    <citation type="submission" date="2016-04" db="EMBL/GenBank/DDBJ databases">
        <title>Cephalotus genome sequencing.</title>
        <authorList>
            <person name="Fukushima K."/>
            <person name="Hasebe M."/>
            <person name="Fang X."/>
        </authorList>
    </citation>
    <scope>NUCLEOTIDE SEQUENCE [LARGE SCALE GENOMIC DNA]</scope>
    <source>
        <strain evidence="9">cv. St1</strain>
    </source>
</reference>
<dbReference type="STRING" id="3775.A0A1Q3CR07"/>
<keyword evidence="4" id="KW-0804">Transcription</keyword>
<dbReference type="Pfam" id="PF01429">
    <property type="entry name" value="MBD"/>
    <property type="match status" value="1"/>
</dbReference>
<feature type="compositionally biased region" description="Basic and acidic residues" evidence="6">
    <location>
        <begin position="138"/>
        <end position="172"/>
    </location>
</feature>
<dbReference type="SUPFAM" id="SSF54171">
    <property type="entry name" value="DNA-binding domain"/>
    <property type="match status" value="1"/>
</dbReference>
<feature type="compositionally biased region" description="Basic and acidic residues" evidence="6">
    <location>
        <begin position="82"/>
        <end position="94"/>
    </location>
</feature>
<dbReference type="OrthoDB" id="1435582at2759"/>
<dbReference type="InterPro" id="IPR016177">
    <property type="entry name" value="DNA-bd_dom_sf"/>
</dbReference>
<keyword evidence="9" id="KW-1185">Reference proteome</keyword>
<sequence length="330" mass="36473">MASLVEKESVLAEEGFSIELPAPPGWKKKFTPMKVGTPKKNEIIFTAPTGEEISNKRQLDQYLKAHPGGPASSEFNWATGETPRRSTRISEKAKATPPQESEPTKKRSRKTSASENDNKETETAPEGTEETKQVNMQEAEKAEMDNVEQEVEKDTEKENHDENSDKAKETNTKTEGTPEEAKVGQDFNTCNDVEGLEEKADTKTEISQGTKGDVAVHDSGVIRNEKEEESAKTQRKSEQPQAAAEKEHVSREHDKADTANAVEHKQEVEGEEKHENRSTPDPEGEIKEKDAADGNRKEHDISGFDQISNKVEGEVIKNGSHGIDAVGMKP</sequence>
<evidence type="ECO:0000256" key="1">
    <source>
        <dbReference type="ARBA" id="ARBA00004123"/>
    </source>
</evidence>
<dbReference type="GO" id="GO:0003677">
    <property type="term" value="F:DNA binding"/>
    <property type="evidence" value="ECO:0007669"/>
    <property type="project" value="UniProtKB-KW"/>
</dbReference>
<dbReference type="PROSITE" id="PS50982">
    <property type="entry name" value="MBD"/>
    <property type="match status" value="1"/>
</dbReference>
<feature type="domain" description="MBD" evidence="7">
    <location>
        <begin position="12"/>
        <end position="82"/>
    </location>
</feature>
<dbReference type="FunCoup" id="A0A1Q3CR07">
    <property type="interactions" value="200"/>
</dbReference>
<dbReference type="InParanoid" id="A0A1Q3CR07"/>
<feature type="region of interest" description="Disordered" evidence="6">
    <location>
        <begin position="62"/>
        <end position="330"/>
    </location>
</feature>
<dbReference type="Gene3D" id="3.30.890.10">
    <property type="entry name" value="Methyl-cpg-binding Protein 2, Chain A"/>
    <property type="match status" value="1"/>
</dbReference>
<evidence type="ECO:0000256" key="4">
    <source>
        <dbReference type="ARBA" id="ARBA00023163"/>
    </source>
</evidence>
<dbReference type="AlphaFoldDB" id="A0A1Q3CR07"/>
<protein>
    <submittedName>
        <fullName evidence="8">MBD domain-containing protein</fullName>
    </submittedName>
</protein>
<keyword evidence="5" id="KW-0539">Nucleus</keyword>
<evidence type="ECO:0000256" key="3">
    <source>
        <dbReference type="ARBA" id="ARBA00023125"/>
    </source>
</evidence>
<comment type="caution">
    <text evidence="8">The sequence shown here is derived from an EMBL/GenBank/DDBJ whole genome shotgun (WGS) entry which is preliminary data.</text>
</comment>
<dbReference type="InterPro" id="IPR001739">
    <property type="entry name" value="Methyl_CpG_DNA-bd"/>
</dbReference>
<proteinExistence type="predicted"/>